<protein>
    <recommendedName>
        <fullName evidence="3">BHLH domain-containing protein</fullName>
    </recommendedName>
</protein>
<dbReference type="PROSITE" id="PS50888">
    <property type="entry name" value="BHLH"/>
    <property type="match status" value="1"/>
</dbReference>
<evidence type="ECO:0000256" key="1">
    <source>
        <dbReference type="SAM" id="Coils"/>
    </source>
</evidence>
<accession>F6VSJ3</accession>
<organism evidence="4 5">
    <name type="scientific">Ciona intestinalis</name>
    <name type="common">Transparent sea squirt</name>
    <name type="synonym">Ascidia intestinalis</name>
    <dbReference type="NCBI Taxonomy" id="7719"/>
    <lineage>
        <taxon>Eukaryota</taxon>
        <taxon>Metazoa</taxon>
        <taxon>Chordata</taxon>
        <taxon>Tunicata</taxon>
        <taxon>Ascidiacea</taxon>
        <taxon>Phlebobranchia</taxon>
        <taxon>Cionidae</taxon>
        <taxon>Ciona</taxon>
    </lineage>
</organism>
<dbReference type="InterPro" id="IPR011598">
    <property type="entry name" value="bHLH_dom"/>
</dbReference>
<dbReference type="GO" id="GO:0045944">
    <property type="term" value="P:positive regulation of transcription by RNA polymerase II"/>
    <property type="evidence" value="ECO:0000318"/>
    <property type="project" value="GO_Central"/>
</dbReference>
<keyword evidence="5" id="KW-1185">Reference proteome</keyword>
<sequence>MATNAGNLVDRLSNLVEAVPQAPTPPKVIVTSNLNAQLAVTKNITAASKQRATISAAKKDWKRVNKQKVNELERRRKEKLSAHIEQLKKLIPTNGILLTTKVAIVEHACNYLKEIQKKLQTLVEDGVTDSVAKELARLRQQVEFYEKERKEYQEILITHGIHPMITGRKKAKVAISKYSQLIPTSSQEVNNTSVSLSGNTGIKQTSCMTSQTSCRTSQSKIVSMTTTSVKQTNIPLSPVHDVTHACSCVTITTMTSHTTSRICRENNQPADCRVIWSQSWISEKAKNLPNLPMVLTDAVRNQKHNLENKVKQLVQSAVNSNGKSTVSVSSVNELKQMRAKTSGSNNLADGLNAESSGLQTWLRTCSEKDRNKTKPTPIIEKLQQPFSNKTKLKPNSSVAQSPEASSRALNSFNIASLMKSQSNLSKSPQSVGSVNLTTVHATQTSDVYPATQKDNFAQSFESDFFDCFQNISSLTAPETPQKQTIDSLSNQVQKSLQKTPKDKRLCNSLSLELNDIFRIDSTVQTTEAGKLDQCPSDLENTTITNLLMSPQDTPARPKQQIQHVEFAPVQRLTHPVSIWQPAITGCSTKTITTSNRAHHGHKQVAQYSTQNAESTTWNHPDKDLHNVSRIISVKAHPRFNAGVKRKYNQPAHQEPPTSVACVRNNHTDQSHKPVHTSMNQHSNPSVDRSLFGHFTNPSVAVVTHVSTLPRHNPEYHQPFNELYNSPSVPEYYHHPTTAGYRFSYNPNISDYPSHPVYIPHLPNANINYNNNNSNTDIKHSRASQHHIRQILS</sequence>
<dbReference type="Proteomes" id="UP000008144">
    <property type="component" value="Unassembled WGS sequence"/>
</dbReference>
<dbReference type="Ensembl" id="ENSCINT00000024847.2">
    <property type="protein sequence ID" value="ENSCINP00000024601.2"/>
    <property type="gene ID" value="ENSCING00000013383.2"/>
</dbReference>
<reference evidence="4" key="2">
    <citation type="submission" date="2025-08" db="UniProtKB">
        <authorList>
            <consortium name="Ensembl"/>
        </authorList>
    </citation>
    <scope>IDENTIFICATION</scope>
</reference>
<keyword evidence="1" id="KW-0175">Coiled coil</keyword>
<dbReference type="InParanoid" id="F6VSJ3"/>
<feature type="domain" description="BHLH" evidence="3">
    <location>
        <begin position="64"/>
        <end position="115"/>
    </location>
</feature>
<dbReference type="HOGENOM" id="CLU_382142_0_0_1"/>
<evidence type="ECO:0000259" key="3">
    <source>
        <dbReference type="PROSITE" id="PS50888"/>
    </source>
</evidence>
<evidence type="ECO:0000313" key="4">
    <source>
        <dbReference type="Ensembl" id="ENSCINP00000024601.2"/>
    </source>
</evidence>
<dbReference type="SUPFAM" id="SSF47459">
    <property type="entry name" value="HLH, helix-loop-helix DNA-binding domain"/>
    <property type="match status" value="1"/>
</dbReference>
<gene>
    <name evidence="4" type="primary">LOC778708</name>
</gene>
<dbReference type="InterPro" id="IPR036638">
    <property type="entry name" value="HLH_DNA-bd_sf"/>
</dbReference>
<feature type="region of interest" description="Disordered" evidence="2">
    <location>
        <begin position="384"/>
        <end position="404"/>
    </location>
</feature>
<reference evidence="4" key="3">
    <citation type="submission" date="2025-09" db="UniProtKB">
        <authorList>
            <consortium name="Ensembl"/>
        </authorList>
    </citation>
    <scope>IDENTIFICATION</scope>
</reference>
<dbReference type="GO" id="GO:0090575">
    <property type="term" value="C:RNA polymerase II transcription regulator complex"/>
    <property type="evidence" value="ECO:0000318"/>
    <property type="project" value="GO_Central"/>
</dbReference>
<name>F6VSJ3_CIOIN</name>
<proteinExistence type="predicted"/>
<reference evidence="5" key="1">
    <citation type="journal article" date="2002" name="Science">
        <title>The draft genome of Ciona intestinalis: insights into chordate and vertebrate origins.</title>
        <authorList>
            <person name="Dehal P."/>
            <person name="Satou Y."/>
            <person name="Campbell R.K."/>
            <person name="Chapman J."/>
            <person name="Degnan B."/>
            <person name="De Tomaso A."/>
            <person name="Davidson B."/>
            <person name="Di Gregorio A."/>
            <person name="Gelpke M."/>
            <person name="Goodstein D.M."/>
            <person name="Harafuji N."/>
            <person name="Hastings K.E."/>
            <person name="Ho I."/>
            <person name="Hotta K."/>
            <person name="Huang W."/>
            <person name="Kawashima T."/>
            <person name="Lemaire P."/>
            <person name="Martinez D."/>
            <person name="Meinertzhagen I.A."/>
            <person name="Necula S."/>
            <person name="Nonaka M."/>
            <person name="Putnam N."/>
            <person name="Rash S."/>
            <person name="Saiga H."/>
            <person name="Satake M."/>
            <person name="Terry A."/>
            <person name="Yamada L."/>
            <person name="Wang H.G."/>
            <person name="Awazu S."/>
            <person name="Azumi K."/>
            <person name="Boore J."/>
            <person name="Branno M."/>
            <person name="Chin-Bow S."/>
            <person name="DeSantis R."/>
            <person name="Doyle S."/>
            <person name="Francino P."/>
            <person name="Keys D.N."/>
            <person name="Haga S."/>
            <person name="Hayashi H."/>
            <person name="Hino K."/>
            <person name="Imai K.S."/>
            <person name="Inaba K."/>
            <person name="Kano S."/>
            <person name="Kobayashi K."/>
            <person name="Kobayashi M."/>
            <person name="Lee B.I."/>
            <person name="Makabe K.W."/>
            <person name="Manohar C."/>
            <person name="Matassi G."/>
            <person name="Medina M."/>
            <person name="Mochizuki Y."/>
            <person name="Mount S."/>
            <person name="Morishita T."/>
            <person name="Miura S."/>
            <person name="Nakayama A."/>
            <person name="Nishizaka S."/>
            <person name="Nomoto H."/>
            <person name="Ohta F."/>
            <person name="Oishi K."/>
            <person name="Rigoutsos I."/>
            <person name="Sano M."/>
            <person name="Sasaki A."/>
            <person name="Sasakura Y."/>
            <person name="Shoguchi E."/>
            <person name="Shin-i T."/>
            <person name="Spagnuolo A."/>
            <person name="Stainier D."/>
            <person name="Suzuki M.M."/>
            <person name="Tassy O."/>
            <person name="Takatori N."/>
            <person name="Tokuoka M."/>
            <person name="Yagi K."/>
            <person name="Yoshizaki F."/>
            <person name="Wada S."/>
            <person name="Zhang C."/>
            <person name="Hyatt P.D."/>
            <person name="Larimer F."/>
            <person name="Detter C."/>
            <person name="Doggett N."/>
            <person name="Glavina T."/>
            <person name="Hawkins T."/>
            <person name="Richardson P."/>
            <person name="Lucas S."/>
            <person name="Kohara Y."/>
            <person name="Levine M."/>
            <person name="Satoh N."/>
            <person name="Rokhsar D.S."/>
        </authorList>
    </citation>
    <scope>NUCLEOTIDE SEQUENCE [LARGE SCALE GENOMIC DNA]</scope>
</reference>
<dbReference type="SMART" id="SM00353">
    <property type="entry name" value="HLH"/>
    <property type="match status" value="1"/>
</dbReference>
<dbReference type="GO" id="GO:0046983">
    <property type="term" value="F:protein dimerization activity"/>
    <property type="evidence" value="ECO:0007669"/>
    <property type="project" value="InterPro"/>
</dbReference>
<dbReference type="GO" id="GO:0000981">
    <property type="term" value="F:DNA-binding transcription factor activity, RNA polymerase II-specific"/>
    <property type="evidence" value="ECO:0000318"/>
    <property type="project" value="GO_Central"/>
</dbReference>
<dbReference type="Gene3D" id="4.10.280.10">
    <property type="entry name" value="Helix-loop-helix DNA-binding domain"/>
    <property type="match status" value="1"/>
</dbReference>
<dbReference type="GO" id="GO:0000977">
    <property type="term" value="F:RNA polymerase II transcription regulatory region sequence-specific DNA binding"/>
    <property type="evidence" value="ECO:0000318"/>
    <property type="project" value="GO_Central"/>
</dbReference>
<evidence type="ECO:0000313" key="5">
    <source>
        <dbReference type="Proteomes" id="UP000008144"/>
    </source>
</evidence>
<dbReference type="AlphaFoldDB" id="F6VSJ3"/>
<evidence type="ECO:0000256" key="2">
    <source>
        <dbReference type="SAM" id="MobiDB-lite"/>
    </source>
</evidence>
<dbReference type="Pfam" id="PF00010">
    <property type="entry name" value="HLH"/>
    <property type="match status" value="1"/>
</dbReference>
<feature type="coiled-coil region" evidence="1">
    <location>
        <begin position="128"/>
        <end position="155"/>
    </location>
</feature>
<dbReference type="GeneTree" id="ENSGT00940000174244"/>
<dbReference type="OMA" id="RASQHHI"/>